<proteinExistence type="predicted"/>
<protein>
    <submittedName>
        <fullName evidence="6">AraC family transcriptional regulator</fullName>
    </submittedName>
</protein>
<dbReference type="Pfam" id="PF12833">
    <property type="entry name" value="HTH_18"/>
    <property type="match status" value="1"/>
</dbReference>
<dbReference type="InterPro" id="IPR009057">
    <property type="entry name" value="Homeodomain-like_sf"/>
</dbReference>
<sequence length="341" mass="38707">MGYMRAWTLHGLPEMVDKLGGNSRALLQQFQISPRQLENEDATLPSATFIKLLEACADELGVPDFGLRLGYEIGPGTLGPVALIAKHCENGQEAVSAIIKYLHVFLPAIKLGIQPLNNNADSLIYELQETRAGRSRQFLEWGIGVGARHLQILTGSQSRPHSIHFSHSPLLPINHYRRFFGCPVYFGQEFNSLDMRLDDLRKKLAMNDPKTKEVLADYIEQMTPRGDSTLEEQVRASIRSLLPTGSCKLKIIADKYAVSLRTMQRKLEEEEIKFNDLLDDVRKELFIIYLEENHMQLSQIAALLGYKEQSSLSHACRRWFGKSPSSLFAEIRQNPNIWKDQ</sequence>
<dbReference type="InterPro" id="IPR032687">
    <property type="entry name" value="AraC-type_N"/>
</dbReference>
<dbReference type="PROSITE" id="PS01124">
    <property type="entry name" value="HTH_ARAC_FAMILY_2"/>
    <property type="match status" value="1"/>
</dbReference>
<keyword evidence="4" id="KW-0175">Coiled coil</keyword>
<organism evidence="6 7">
    <name type="scientific">Zhongshania arctica</name>
    <dbReference type="NCBI Taxonomy" id="3238302"/>
    <lineage>
        <taxon>Bacteria</taxon>
        <taxon>Pseudomonadati</taxon>
        <taxon>Pseudomonadota</taxon>
        <taxon>Gammaproteobacteria</taxon>
        <taxon>Cellvibrionales</taxon>
        <taxon>Spongiibacteraceae</taxon>
        <taxon>Zhongshania</taxon>
    </lineage>
</organism>
<evidence type="ECO:0000259" key="5">
    <source>
        <dbReference type="PROSITE" id="PS01124"/>
    </source>
</evidence>
<comment type="caution">
    <text evidence="6">The sequence shown here is derived from an EMBL/GenBank/DDBJ whole genome shotgun (WGS) entry which is preliminary data.</text>
</comment>
<evidence type="ECO:0000313" key="7">
    <source>
        <dbReference type="Proteomes" id="UP001557484"/>
    </source>
</evidence>
<reference evidence="6 7" key="1">
    <citation type="journal article" date="2011" name="Int. J. Syst. Evol. Microbiol.">
        <title>Zhongshania antarctica gen. nov., sp. nov. and Zhongshania guokunii sp. nov., gammaproteobacteria respectively isolated from coastal attached (fast) ice and surface seawater of the Antarctic.</title>
        <authorList>
            <person name="Li H.J."/>
            <person name="Zhang X.Y."/>
            <person name="Chen C.X."/>
            <person name="Zhang Y.J."/>
            <person name="Gao Z.M."/>
            <person name="Yu Y."/>
            <person name="Chen X.L."/>
            <person name="Chen B."/>
            <person name="Zhang Y.Z."/>
        </authorList>
    </citation>
    <scope>NUCLEOTIDE SEQUENCE [LARGE SCALE GENOMIC DNA]</scope>
    <source>
        <strain evidence="6 7">R06B22</strain>
    </source>
</reference>
<feature type="coiled-coil region" evidence="4">
    <location>
        <begin position="253"/>
        <end position="280"/>
    </location>
</feature>
<dbReference type="PANTHER" id="PTHR47894:SF4">
    <property type="entry name" value="HTH-TYPE TRANSCRIPTIONAL REGULATOR GADX"/>
    <property type="match status" value="1"/>
</dbReference>
<dbReference type="SMART" id="SM00342">
    <property type="entry name" value="HTH_ARAC"/>
    <property type="match status" value="1"/>
</dbReference>
<gene>
    <name evidence="6" type="ORF">AB4875_07250</name>
</gene>
<name>A0ABV3TUL2_9GAMM</name>
<evidence type="ECO:0000256" key="2">
    <source>
        <dbReference type="ARBA" id="ARBA00023125"/>
    </source>
</evidence>
<evidence type="ECO:0000313" key="6">
    <source>
        <dbReference type="EMBL" id="MEX1665280.1"/>
    </source>
</evidence>
<evidence type="ECO:0000256" key="1">
    <source>
        <dbReference type="ARBA" id="ARBA00023015"/>
    </source>
</evidence>
<dbReference type="InterPro" id="IPR018060">
    <property type="entry name" value="HTH_AraC"/>
</dbReference>
<dbReference type="SUPFAM" id="SSF46689">
    <property type="entry name" value="Homeodomain-like"/>
    <property type="match status" value="1"/>
</dbReference>
<evidence type="ECO:0000256" key="3">
    <source>
        <dbReference type="ARBA" id="ARBA00023163"/>
    </source>
</evidence>
<feature type="domain" description="HTH araC/xylS-type" evidence="5">
    <location>
        <begin position="232"/>
        <end position="330"/>
    </location>
</feature>
<evidence type="ECO:0000256" key="4">
    <source>
        <dbReference type="SAM" id="Coils"/>
    </source>
</evidence>
<dbReference type="Proteomes" id="UP001557484">
    <property type="component" value="Unassembled WGS sequence"/>
</dbReference>
<keyword evidence="1" id="KW-0805">Transcription regulation</keyword>
<dbReference type="Pfam" id="PF12625">
    <property type="entry name" value="Arabinose_bd"/>
    <property type="match status" value="1"/>
</dbReference>
<dbReference type="RefSeq" id="WP_368375386.1">
    <property type="nucleotide sequence ID" value="NZ_JBFRYB010000001.1"/>
</dbReference>
<dbReference type="PANTHER" id="PTHR47894">
    <property type="entry name" value="HTH-TYPE TRANSCRIPTIONAL REGULATOR GADX"/>
    <property type="match status" value="1"/>
</dbReference>
<keyword evidence="3" id="KW-0804">Transcription</keyword>
<accession>A0ABV3TUL2</accession>
<dbReference type="EMBL" id="JBFRYB010000001">
    <property type="protein sequence ID" value="MEX1665280.1"/>
    <property type="molecule type" value="Genomic_DNA"/>
</dbReference>
<keyword evidence="2" id="KW-0238">DNA-binding</keyword>
<keyword evidence="7" id="KW-1185">Reference proteome</keyword>
<dbReference type="Gene3D" id="1.10.10.60">
    <property type="entry name" value="Homeodomain-like"/>
    <property type="match status" value="1"/>
</dbReference>